<evidence type="ECO:0000313" key="7">
    <source>
        <dbReference type="EMBL" id="QYZ69592.1"/>
    </source>
</evidence>
<feature type="transmembrane region" description="Helical" evidence="6">
    <location>
        <begin position="286"/>
        <end position="308"/>
    </location>
</feature>
<dbReference type="GO" id="GO:0005886">
    <property type="term" value="C:plasma membrane"/>
    <property type="evidence" value="ECO:0007669"/>
    <property type="project" value="UniProtKB-SubCell"/>
</dbReference>
<dbReference type="InterPro" id="IPR001851">
    <property type="entry name" value="ABC_transp_permease"/>
</dbReference>
<feature type="transmembrane region" description="Helical" evidence="6">
    <location>
        <begin position="36"/>
        <end position="55"/>
    </location>
</feature>
<dbReference type="KEGG" id="nsm:JO391_18010"/>
<dbReference type="GO" id="GO:0015658">
    <property type="term" value="F:branched-chain amino acid transmembrane transporter activity"/>
    <property type="evidence" value="ECO:0007669"/>
    <property type="project" value="InterPro"/>
</dbReference>
<evidence type="ECO:0000256" key="1">
    <source>
        <dbReference type="ARBA" id="ARBA00004651"/>
    </source>
</evidence>
<sequence>MTGLNLTLRALLVAALIALAAAPIWAGNNLTRILSEGLVLCALAILWNLLAGYAGRVSVGQQAFVGIGAYAMLAFSLHTAMPPLLSVPLAAVVGAIISLPIALLVFRLRGHYFAIATWAVAEILRLVVMQIPALGGGSGTSLPGSVLKSISADRGLRADLIYWTVFAVFAATLVGALLLMRSRWGLALRAMRDSELAAESLGIRLTPLRLAVYCGTAGMTAAIGATVLMQKLRISPDAAFSVQDWTAFILFIAVIGGVGTLEGPILGTLVFLLLRETLADYGPVYLILLGSVGVATMLLAPRGLWGWLGPRGLSLLPDKHNP</sequence>
<evidence type="ECO:0000256" key="6">
    <source>
        <dbReference type="SAM" id="Phobius"/>
    </source>
</evidence>
<keyword evidence="5 6" id="KW-0472">Membrane</keyword>
<keyword evidence="2" id="KW-1003">Cell membrane</keyword>
<evidence type="ECO:0000256" key="4">
    <source>
        <dbReference type="ARBA" id="ARBA00022989"/>
    </source>
</evidence>
<dbReference type="Proteomes" id="UP000826300">
    <property type="component" value="Chromosome"/>
</dbReference>
<dbReference type="InterPro" id="IPR043428">
    <property type="entry name" value="LivM-like"/>
</dbReference>
<protein>
    <submittedName>
        <fullName evidence="7">Branched-chain amino acid ABC transporter permease</fullName>
    </submittedName>
</protein>
<proteinExistence type="predicted"/>
<accession>A0A8G0ZVG6</accession>
<feature type="transmembrane region" description="Helical" evidence="6">
    <location>
        <begin position="87"/>
        <end position="106"/>
    </location>
</feature>
<evidence type="ECO:0000256" key="2">
    <source>
        <dbReference type="ARBA" id="ARBA00022475"/>
    </source>
</evidence>
<evidence type="ECO:0000313" key="8">
    <source>
        <dbReference type="Proteomes" id="UP000826300"/>
    </source>
</evidence>
<dbReference type="RefSeq" id="WP_220661810.1">
    <property type="nucleotide sequence ID" value="NZ_CP069370.1"/>
</dbReference>
<evidence type="ECO:0000256" key="3">
    <source>
        <dbReference type="ARBA" id="ARBA00022692"/>
    </source>
</evidence>
<feature type="transmembrane region" description="Helical" evidence="6">
    <location>
        <begin position="248"/>
        <end position="274"/>
    </location>
</feature>
<keyword evidence="3 6" id="KW-0812">Transmembrane</keyword>
<organism evidence="7 8">
    <name type="scientific">Neotabrizicola shimadae</name>
    <dbReference type="NCBI Taxonomy" id="2807096"/>
    <lineage>
        <taxon>Bacteria</taxon>
        <taxon>Pseudomonadati</taxon>
        <taxon>Pseudomonadota</taxon>
        <taxon>Alphaproteobacteria</taxon>
        <taxon>Rhodobacterales</taxon>
        <taxon>Paracoccaceae</taxon>
        <taxon>Neotabrizicola</taxon>
    </lineage>
</organism>
<evidence type="ECO:0000256" key="5">
    <source>
        <dbReference type="ARBA" id="ARBA00023136"/>
    </source>
</evidence>
<dbReference type="AlphaFoldDB" id="A0A8G0ZVG6"/>
<feature type="transmembrane region" description="Helical" evidence="6">
    <location>
        <begin position="113"/>
        <end position="133"/>
    </location>
</feature>
<dbReference type="EMBL" id="CP069370">
    <property type="protein sequence ID" value="QYZ69592.1"/>
    <property type="molecule type" value="Genomic_DNA"/>
</dbReference>
<feature type="transmembrane region" description="Helical" evidence="6">
    <location>
        <begin position="210"/>
        <end position="228"/>
    </location>
</feature>
<comment type="subcellular location">
    <subcellularLocation>
        <location evidence="1">Cell membrane</location>
        <topology evidence="1">Multi-pass membrane protein</topology>
    </subcellularLocation>
</comment>
<gene>
    <name evidence="7" type="ORF">JO391_18010</name>
</gene>
<keyword evidence="8" id="KW-1185">Reference proteome</keyword>
<feature type="transmembrane region" description="Helical" evidence="6">
    <location>
        <begin position="62"/>
        <end position="81"/>
    </location>
</feature>
<name>A0A8G0ZVG6_9RHOB</name>
<dbReference type="CDD" id="cd06581">
    <property type="entry name" value="TM_PBP1_LivM_like"/>
    <property type="match status" value="1"/>
</dbReference>
<dbReference type="PANTHER" id="PTHR30482">
    <property type="entry name" value="HIGH-AFFINITY BRANCHED-CHAIN AMINO ACID TRANSPORT SYSTEM PERMEASE"/>
    <property type="match status" value="1"/>
</dbReference>
<dbReference type="Pfam" id="PF02653">
    <property type="entry name" value="BPD_transp_2"/>
    <property type="match status" value="1"/>
</dbReference>
<keyword evidence="4 6" id="KW-1133">Transmembrane helix</keyword>
<reference evidence="7" key="1">
    <citation type="submission" date="2021-02" db="EMBL/GenBank/DDBJ databases">
        <title>Rhodobacter shimadae sp. nov., an aerobic anoxygenic phototrophic bacterium isolated from a hot spring.</title>
        <authorList>
            <person name="Muramatsu S."/>
            <person name="Haruta S."/>
            <person name="Hirose S."/>
            <person name="Hanada S."/>
        </authorList>
    </citation>
    <scope>NUCLEOTIDE SEQUENCE</scope>
    <source>
        <strain evidence="7">N10</strain>
    </source>
</reference>
<dbReference type="PANTHER" id="PTHR30482:SF17">
    <property type="entry name" value="ABC TRANSPORTER ATP-BINDING PROTEIN"/>
    <property type="match status" value="1"/>
</dbReference>
<feature type="transmembrane region" description="Helical" evidence="6">
    <location>
        <begin position="160"/>
        <end position="180"/>
    </location>
</feature>